<dbReference type="GO" id="GO:0005886">
    <property type="term" value="C:plasma membrane"/>
    <property type="evidence" value="ECO:0007669"/>
    <property type="project" value="UniProtKB-SubCell"/>
</dbReference>
<sequence>MDIFQTLFGEMHAMTDWEIIAVALALAYLILAMKENIWCWPAAFFSSAIYMIIFWEVSLLMESVLSFYYIGMAVYGFWVWTKGGNEHQGVNVVSWSASKHFQIIAITGLISIIVGYLMAKYTSASFPYLDAATTCFAVMTTYLVAQKVLENWLYWMVINSVSIYLYLNKGLILTSVLFVMYLILAVIGYYQWRKSMQSAQSIAS</sequence>
<dbReference type="AlphaFoldDB" id="A0A3A6TVK0"/>
<keyword evidence="9 10" id="KW-0472">Membrane</keyword>
<evidence type="ECO:0000256" key="10">
    <source>
        <dbReference type="SAM" id="Phobius"/>
    </source>
</evidence>
<dbReference type="Pfam" id="PF04973">
    <property type="entry name" value="NMN_transporter"/>
    <property type="match status" value="1"/>
</dbReference>
<comment type="subcellular location">
    <subcellularLocation>
        <location evidence="2">Cell membrane</location>
        <topology evidence="2">Multi-pass membrane protein</topology>
    </subcellularLocation>
</comment>
<dbReference type="EMBL" id="QYYH01000044">
    <property type="protein sequence ID" value="RJY16913.1"/>
    <property type="molecule type" value="Genomic_DNA"/>
</dbReference>
<comment type="caution">
    <text evidence="11">The sequence shown here is derived from an EMBL/GenBank/DDBJ whole genome shotgun (WGS) entry which is preliminary data.</text>
</comment>
<dbReference type="RefSeq" id="WP_121853268.1">
    <property type="nucleotide sequence ID" value="NZ_CP037952.1"/>
</dbReference>
<accession>A0A3A6TVK0</accession>
<comment type="function">
    <text evidence="1">Required for nicotinamide riboside transport across the inner membrane.</text>
</comment>
<dbReference type="InterPro" id="IPR006419">
    <property type="entry name" value="NMN_transpt_PnuC"/>
</dbReference>
<protein>
    <recommendedName>
        <fullName evidence="4">Nicotinamide riboside transporter PnuC</fullName>
    </recommendedName>
</protein>
<evidence type="ECO:0000256" key="7">
    <source>
        <dbReference type="ARBA" id="ARBA00022692"/>
    </source>
</evidence>
<evidence type="ECO:0000256" key="6">
    <source>
        <dbReference type="ARBA" id="ARBA00022475"/>
    </source>
</evidence>
<evidence type="ECO:0000313" key="12">
    <source>
        <dbReference type="Proteomes" id="UP000273022"/>
    </source>
</evidence>
<feature type="transmembrane region" description="Helical" evidence="10">
    <location>
        <begin position="101"/>
        <end position="119"/>
    </location>
</feature>
<keyword evidence="7 10" id="KW-0812">Transmembrane</keyword>
<keyword evidence="6" id="KW-1003">Cell membrane</keyword>
<keyword evidence="12" id="KW-1185">Reference proteome</keyword>
<dbReference type="PANTHER" id="PTHR36122">
    <property type="entry name" value="NICOTINAMIDE RIBOSIDE TRANSPORTER PNUC"/>
    <property type="match status" value="1"/>
</dbReference>
<gene>
    <name evidence="11" type="ORF">D5R81_08715</name>
</gene>
<evidence type="ECO:0000256" key="9">
    <source>
        <dbReference type="ARBA" id="ARBA00023136"/>
    </source>
</evidence>
<keyword evidence="8 10" id="KW-1133">Transmembrane helix</keyword>
<evidence type="ECO:0000256" key="4">
    <source>
        <dbReference type="ARBA" id="ARBA00017522"/>
    </source>
</evidence>
<dbReference type="PANTHER" id="PTHR36122:SF2">
    <property type="entry name" value="NICOTINAMIDE RIBOSIDE TRANSPORTER PNUC"/>
    <property type="match status" value="1"/>
</dbReference>
<evidence type="ECO:0000256" key="1">
    <source>
        <dbReference type="ARBA" id="ARBA00002672"/>
    </source>
</evidence>
<feature type="transmembrane region" description="Helical" evidence="10">
    <location>
        <begin position="38"/>
        <end position="57"/>
    </location>
</feature>
<evidence type="ECO:0000256" key="5">
    <source>
        <dbReference type="ARBA" id="ARBA00022448"/>
    </source>
</evidence>
<feature type="transmembrane region" description="Helical" evidence="10">
    <location>
        <begin position="173"/>
        <end position="192"/>
    </location>
</feature>
<dbReference type="GO" id="GO:0034257">
    <property type="term" value="F:nicotinamide riboside transmembrane transporter activity"/>
    <property type="evidence" value="ECO:0007669"/>
    <property type="project" value="InterPro"/>
</dbReference>
<evidence type="ECO:0000256" key="3">
    <source>
        <dbReference type="ARBA" id="ARBA00006669"/>
    </source>
</evidence>
<dbReference type="Proteomes" id="UP000273022">
    <property type="component" value="Unassembled WGS sequence"/>
</dbReference>
<comment type="similarity">
    <text evidence="3">Belongs to the nicotinamide ribonucleoside (NR) uptake permease (TC 4.B.1) family.</text>
</comment>
<evidence type="ECO:0000256" key="8">
    <source>
        <dbReference type="ARBA" id="ARBA00022989"/>
    </source>
</evidence>
<dbReference type="NCBIfam" id="TIGR01528">
    <property type="entry name" value="NMN_trans_PnuC"/>
    <property type="match status" value="1"/>
</dbReference>
<dbReference type="OrthoDB" id="9791248at2"/>
<keyword evidence="5" id="KW-0813">Transport</keyword>
<feature type="transmembrane region" description="Helical" evidence="10">
    <location>
        <begin position="63"/>
        <end position="80"/>
    </location>
</feature>
<feature type="transmembrane region" description="Helical" evidence="10">
    <location>
        <begin position="12"/>
        <end position="31"/>
    </location>
</feature>
<proteinExistence type="inferred from homology"/>
<organism evidence="11 12">
    <name type="scientific">Parashewanella spongiae</name>
    <dbReference type="NCBI Taxonomy" id="342950"/>
    <lineage>
        <taxon>Bacteria</taxon>
        <taxon>Pseudomonadati</taxon>
        <taxon>Pseudomonadota</taxon>
        <taxon>Gammaproteobacteria</taxon>
        <taxon>Alteromonadales</taxon>
        <taxon>Shewanellaceae</taxon>
        <taxon>Parashewanella</taxon>
    </lineage>
</organism>
<name>A0A3A6TVK0_9GAMM</name>
<reference evidence="11 12" key="1">
    <citation type="submission" date="2018-09" db="EMBL/GenBank/DDBJ databases">
        <title>Phylogeny of the Shewanellaceae, and recommendation for two new genera, Pseudoshewanella and Parashewanella.</title>
        <authorList>
            <person name="Wang G."/>
        </authorList>
    </citation>
    <scope>NUCLEOTIDE SEQUENCE [LARGE SCALE GENOMIC DNA]</scope>
    <source>
        <strain evidence="11 12">KCTC 22492</strain>
    </source>
</reference>
<evidence type="ECO:0000256" key="2">
    <source>
        <dbReference type="ARBA" id="ARBA00004651"/>
    </source>
</evidence>
<feature type="transmembrane region" description="Helical" evidence="10">
    <location>
        <begin position="125"/>
        <end position="145"/>
    </location>
</feature>
<evidence type="ECO:0000313" key="11">
    <source>
        <dbReference type="EMBL" id="RJY16913.1"/>
    </source>
</evidence>